<dbReference type="EMBL" id="JAWSTH010000131">
    <property type="protein sequence ID" value="MDW5598290.1"/>
    <property type="molecule type" value="Genomic_DNA"/>
</dbReference>
<dbReference type="InterPro" id="IPR013783">
    <property type="entry name" value="Ig-like_fold"/>
</dbReference>
<dbReference type="InterPro" id="IPR015915">
    <property type="entry name" value="Kelch-typ_b-propeller"/>
</dbReference>
<organism evidence="3 4">
    <name type="scientific">Conexibacter stalactiti</name>
    <dbReference type="NCBI Taxonomy" id="1940611"/>
    <lineage>
        <taxon>Bacteria</taxon>
        <taxon>Bacillati</taxon>
        <taxon>Actinomycetota</taxon>
        <taxon>Thermoleophilia</taxon>
        <taxon>Solirubrobacterales</taxon>
        <taxon>Conexibacteraceae</taxon>
        <taxon>Conexibacter</taxon>
    </lineage>
</organism>
<dbReference type="InterPro" id="IPR037293">
    <property type="entry name" value="Gal_Oxidase_central_sf"/>
</dbReference>
<feature type="chain" id="PRO_5045961449" evidence="2">
    <location>
        <begin position="28"/>
        <end position="567"/>
    </location>
</feature>
<protein>
    <submittedName>
        <fullName evidence="3">Kelch repeat-containing protein</fullName>
    </submittedName>
</protein>
<accession>A0ABU4HYK3</accession>
<sequence>MQKPRAALIPFVVVLAALLLADAPATAAGGSGWTPSGVMDESRSGAAVAQLTDGDVLAAGGRGMVNFLVSAERYDAASGAWSTVAAPLALRADGTATTLRDGRVLVTGGSNGGPLASAELYDPATDSWTPAAPLNEPRSNHTATLLADGSVLVAGGRWLTSAERYDPASDSWTTVGAMPSPHADHTATLLADGTVVVVGGTDMIDAPFGRPTAAVTRFDPANGAWTALPPLPQPRMRHATVALPDGDLLVVGGSDSAGTTQANVRLDPDDGDWRTVGDRASFPAPSALPLSSGLVLIVQGAEASVLDPLTGDVAAAGGPRVSWSQPSLVPLPGGDVLAFGGTRFVTDFGTDRYTPRIDPLTAPVDFGEQTTGRGGPSIPIPIAADGGLPLFVRALTIEGPHAGDFQLVSDLCSGDVLERRQSCFAAIRFTPRGDGLRSASLVVTAPGLPGERLLVPLSGSGVPAPPLPGPPSPPPANPAPPAARPVARRAAVEPKLRCSARKGRRVICTGLPRTWGSGKVRLSRAGIVHATGTLKHGKLTLTVRRRLFDRRYTLVVGKRTPVKVVID</sequence>
<dbReference type="Pfam" id="PF01344">
    <property type="entry name" value="Kelch_1"/>
    <property type="match status" value="1"/>
</dbReference>
<gene>
    <name evidence="3" type="ORF">R7226_28285</name>
</gene>
<dbReference type="Gene3D" id="2.120.10.80">
    <property type="entry name" value="Kelch-type beta propeller"/>
    <property type="match status" value="1"/>
</dbReference>
<feature type="region of interest" description="Disordered" evidence="1">
    <location>
        <begin position="457"/>
        <end position="490"/>
    </location>
</feature>
<evidence type="ECO:0000256" key="1">
    <source>
        <dbReference type="SAM" id="MobiDB-lite"/>
    </source>
</evidence>
<dbReference type="SUPFAM" id="SSF117281">
    <property type="entry name" value="Kelch motif"/>
    <property type="match status" value="1"/>
</dbReference>
<reference evidence="3 4" key="2">
    <citation type="submission" date="2023-10" db="EMBL/GenBank/DDBJ databases">
        <authorList>
            <person name="Han X.F."/>
        </authorList>
    </citation>
    <scope>NUCLEOTIDE SEQUENCE [LARGE SCALE GENOMIC DNA]</scope>
    <source>
        <strain evidence="3 4">KCTC 39840</strain>
    </source>
</reference>
<keyword evidence="2" id="KW-0732">Signal</keyword>
<dbReference type="SMART" id="SM00612">
    <property type="entry name" value="Kelch"/>
    <property type="match status" value="4"/>
</dbReference>
<dbReference type="InterPro" id="IPR044595">
    <property type="entry name" value="KMD1-4"/>
</dbReference>
<comment type="caution">
    <text evidence="3">The sequence shown here is derived from an EMBL/GenBank/DDBJ whole genome shotgun (WGS) entry which is preliminary data.</text>
</comment>
<evidence type="ECO:0000313" key="3">
    <source>
        <dbReference type="EMBL" id="MDW5598290.1"/>
    </source>
</evidence>
<dbReference type="RefSeq" id="WP_318600815.1">
    <property type="nucleotide sequence ID" value="NZ_JAWSTH010000131.1"/>
</dbReference>
<dbReference type="Proteomes" id="UP001284601">
    <property type="component" value="Unassembled WGS sequence"/>
</dbReference>
<reference evidence="4" key="1">
    <citation type="submission" date="2023-07" db="EMBL/GenBank/DDBJ databases">
        <title>Conexibacter stalactiti sp. nov., isolated from stalactites in a lava cave and emended description of the genus Conexibacter.</title>
        <authorList>
            <person name="Lee S.D."/>
        </authorList>
    </citation>
    <scope>NUCLEOTIDE SEQUENCE [LARGE SCALE GENOMIC DNA]</scope>
    <source>
        <strain evidence="4">KCTC 39840</strain>
    </source>
</reference>
<proteinExistence type="predicted"/>
<evidence type="ECO:0000313" key="4">
    <source>
        <dbReference type="Proteomes" id="UP001284601"/>
    </source>
</evidence>
<feature type="signal peptide" evidence="2">
    <location>
        <begin position="1"/>
        <end position="27"/>
    </location>
</feature>
<dbReference type="Gene3D" id="2.130.10.80">
    <property type="entry name" value="Galactose oxidase/kelch, beta-propeller"/>
    <property type="match status" value="3"/>
</dbReference>
<feature type="compositionally biased region" description="Pro residues" evidence="1">
    <location>
        <begin position="463"/>
        <end position="483"/>
    </location>
</feature>
<evidence type="ECO:0000256" key="2">
    <source>
        <dbReference type="SAM" id="SignalP"/>
    </source>
</evidence>
<dbReference type="PANTHER" id="PTHR46407">
    <property type="entry name" value="OS02G0208700 PROTEIN"/>
    <property type="match status" value="1"/>
</dbReference>
<dbReference type="InterPro" id="IPR006652">
    <property type="entry name" value="Kelch_1"/>
</dbReference>
<keyword evidence="4" id="KW-1185">Reference proteome</keyword>
<dbReference type="Gene3D" id="2.60.40.10">
    <property type="entry name" value="Immunoglobulins"/>
    <property type="match status" value="1"/>
</dbReference>
<name>A0ABU4HYK3_9ACTN</name>
<dbReference type="PANTHER" id="PTHR46407:SF3">
    <property type="entry name" value="OS02G0208700 PROTEIN"/>
    <property type="match status" value="1"/>
</dbReference>